<keyword evidence="5" id="KW-1185">Reference proteome</keyword>
<feature type="coiled-coil region" evidence="1">
    <location>
        <begin position="379"/>
        <end position="406"/>
    </location>
</feature>
<keyword evidence="3" id="KW-0732">Signal</keyword>
<dbReference type="Proteomes" id="UP000195521">
    <property type="component" value="Unassembled WGS sequence"/>
</dbReference>
<comment type="caution">
    <text evidence="4">The sequence shown here is derived from an EMBL/GenBank/DDBJ whole genome shotgun (WGS) entry which is preliminary data.</text>
</comment>
<feature type="compositionally biased region" description="Acidic residues" evidence="2">
    <location>
        <begin position="847"/>
        <end position="856"/>
    </location>
</feature>
<evidence type="ECO:0000313" key="4">
    <source>
        <dbReference type="EMBL" id="GAW83014.1"/>
    </source>
</evidence>
<organism evidence="4 5">
    <name type="scientific">Plasmodium gonderi</name>
    <dbReference type="NCBI Taxonomy" id="77519"/>
    <lineage>
        <taxon>Eukaryota</taxon>
        <taxon>Sar</taxon>
        <taxon>Alveolata</taxon>
        <taxon>Apicomplexa</taxon>
        <taxon>Aconoidasida</taxon>
        <taxon>Haemosporida</taxon>
        <taxon>Plasmodiidae</taxon>
        <taxon>Plasmodium</taxon>
        <taxon>Plasmodium (Plasmodium)</taxon>
    </lineage>
</organism>
<protein>
    <submittedName>
        <fullName evidence="4">Surface protein P113</fullName>
    </submittedName>
</protein>
<feature type="compositionally biased region" description="Acidic residues" evidence="2">
    <location>
        <begin position="1149"/>
        <end position="1165"/>
    </location>
</feature>
<dbReference type="AlphaFoldDB" id="A0A1Y1JST7"/>
<proteinExistence type="predicted"/>
<evidence type="ECO:0000256" key="1">
    <source>
        <dbReference type="SAM" id="Coils"/>
    </source>
</evidence>
<evidence type="ECO:0000256" key="3">
    <source>
        <dbReference type="SAM" id="SignalP"/>
    </source>
</evidence>
<dbReference type="CDD" id="cd22848">
    <property type="entry name" value="Gal_Rha_Lectin_like-P113_rpt2"/>
    <property type="match status" value="1"/>
</dbReference>
<feature type="compositionally biased region" description="Acidic residues" evidence="2">
    <location>
        <begin position="743"/>
        <end position="761"/>
    </location>
</feature>
<feature type="region of interest" description="Disordered" evidence="2">
    <location>
        <begin position="1030"/>
        <end position="1186"/>
    </location>
</feature>
<feature type="region of interest" description="Disordered" evidence="2">
    <location>
        <begin position="970"/>
        <end position="1014"/>
    </location>
</feature>
<feature type="compositionally biased region" description="Basic and acidic residues" evidence="2">
    <location>
        <begin position="767"/>
        <end position="778"/>
    </location>
</feature>
<keyword evidence="1" id="KW-0175">Coiled coil</keyword>
<dbReference type="GeneID" id="39749752"/>
<evidence type="ECO:0000256" key="2">
    <source>
        <dbReference type="SAM" id="MobiDB-lite"/>
    </source>
</evidence>
<feature type="region of interest" description="Disordered" evidence="2">
    <location>
        <begin position="679"/>
        <end position="918"/>
    </location>
</feature>
<dbReference type="OrthoDB" id="371791at2759"/>
<dbReference type="EMBL" id="BDQF01000014">
    <property type="protein sequence ID" value="GAW83014.1"/>
    <property type="molecule type" value="Genomic_DNA"/>
</dbReference>
<gene>
    <name evidence="4" type="ORF">PGO_132860</name>
</gene>
<feature type="compositionally biased region" description="Basic and acidic residues" evidence="2">
    <location>
        <begin position="833"/>
        <end position="846"/>
    </location>
</feature>
<reference evidence="5" key="1">
    <citation type="submission" date="2017-04" db="EMBL/GenBank/DDBJ databases">
        <title>Plasmodium gonderi genome.</title>
        <authorList>
            <person name="Arisue N."/>
            <person name="Honma H."/>
            <person name="Kawai S."/>
            <person name="Tougan T."/>
            <person name="Tanabe K."/>
            <person name="Horii T."/>
        </authorList>
    </citation>
    <scope>NUCLEOTIDE SEQUENCE [LARGE SCALE GENOMIC DNA]</scope>
    <source>
        <strain evidence="5">ATCC 30045</strain>
    </source>
</reference>
<feature type="chain" id="PRO_5012395099" evidence="3">
    <location>
        <begin position="25"/>
        <end position="1218"/>
    </location>
</feature>
<feature type="compositionally biased region" description="Basic and acidic residues" evidence="2">
    <location>
        <begin position="1030"/>
        <end position="1148"/>
    </location>
</feature>
<feature type="compositionally biased region" description="Basic and acidic residues" evidence="2">
    <location>
        <begin position="692"/>
        <end position="706"/>
    </location>
</feature>
<name>A0A1Y1JST7_PLAGO</name>
<dbReference type="RefSeq" id="XP_028545603.1">
    <property type="nucleotide sequence ID" value="XM_028689802.1"/>
</dbReference>
<feature type="signal peptide" evidence="3">
    <location>
        <begin position="1"/>
        <end position="24"/>
    </location>
</feature>
<sequence>MKIRFLCYFSITALLLCVVPQTRCYVHNDVMKFGEENSLKCSQGNLYILHCEVKCMNRNNKMIYKSCMNEVEERCLGNNKCKYYFDYIIKNRKQSFRNKNEIEIGECVESEKNIIKTSTTCLLSDSFLLDEAYVQYFFFIKNKNDEPIMCKNGKLNINSALLHSPFCKINLKDVTEFLKKKCDNNKECVINPYELQKNALNEKDPCYINNSYISLNVVCTTEKEEEVSENKQKHQQYDDDDAVEYNEEYNNNYSIDNHHGFLNEDENNSGGKYLNSNDEVDHIMNSNGNYPTKIKKAKMLLLNKLNEQLVKKNLIFQEIGEILSHLLKKRYDASDLKDLFEDRYNEMRKSTDADVYTLYVLETLVNNQMEEGIVVTDLQEKLEIILKEQMDKLNEVEKAINHVRKRYFNLYNEARKKDMKELFDENDDPILTYDDFAHGNGIISADIFFKYKPTLKALNFNKFHLKDKKGKANKKNYSDLIEIDRLDEYNRKKRIMDMRNILVEKLKNLYYDKNGIFNKIASCIKSYCYKKPLNVHNLSNVLKRNYENLKENKTKDPMMLIISYLEKVDNHDELRATSEIDDDKHMHFLPWEKNKRILQKLKTLLYIGYQQVYDKDIEIKEKIEKYMALNDKAKEYNLHRLFNESDEFLKKVFITSHYNESADEVFGNQASFFDVYKREEDTSGNENSGEDGGDKSDKMSNAEKFGDINAAQFDNHKKGIAHSQTQDSKSKKVKKEMMSKDDPLDDDDDDDDYDFDYDFDGDFNGVDDDHMGKEKDMNNIDEGYGSAEEDNENEAHDDGNEVDSISVEDTDAAHMENNKEGILGDEMENMMADDNKHVEEQDKAADKDDEVVDDKDGEVVDDKEADKVGEVVDDKEADKVGEVVDDKEADKVGEVVDDKDGEVVDDKEADKVGEVVDDKEADKVGEVVADKVGEVVDDKEADKVGEVVADKVGEVVDDKEADKVGEVVDDKEADKDDGVVDKAADKEADKVGEVVDDKEADKDDGVVDKAADKEADKVGEVVADKVGEVVDDKEADKVGEVVADKVGEVVDDKEADNKVDKAADNEANKEADKEAKKGDDVVDDKAADKDGEVVDDKEADKDGEVVDDKDGEVVDDKDGEVVDDKEADKAANKEAVAEVDNEDNKEVVEIEEEDQEILGQEEEQEEPGKGKENQGKPNGQILNQDAINVGNNNSGSFALNLRKTFLAIVAILSVGFFL</sequence>
<evidence type="ECO:0000313" key="5">
    <source>
        <dbReference type="Proteomes" id="UP000195521"/>
    </source>
</evidence>
<dbReference type="CDD" id="cd22847">
    <property type="entry name" value="Gal_Rha_Lectin_like_P113_rpt1"/>
    <property type="match status" value="1"/>
</dbReference>
<accession>A0A1Y1JST7</accession>
<feature type="compositionally biased region" description="Basic and acidic residues" evidence="2">
    <location>
        <begin position="857"/>
        <end position="918"/>
    </location>
</feature>